<feature type="region of interest" description="Disordered" evidence="1">
    <location>
        <begin position="99"/>
        <end position="119"/>
    </location>
</feature>
<proteinExistence type="predicted"/>
<keyword evidence="3" id="KW-1185">Reference proteome</keyword>
<name>A0A074MYI8_9SPHN</name>
<evidence type="ECO:0000313" key="2">
    <source>
        <dbReference type="EMBL" id="KEO98529.1"/>
    </source>
</evidence>
<dbReference type="Proteomes" id="UP000027866">
    <property type="component" value="Unassembled WGS sequence"/>
</dbReference>
<accession>A0A074MYI8</accession>
<gene>
    <name evidence="2" type="ORF">EH32_05290</name>
</gene>
<dbReference type="EMBL" id="JMIX01000003">
    <property type="protein sequence ID" value="KEO98529.1"/>
    <property type="molecule type" value="Genomic_DNA"/>
</dbReference>
<comment type="caution">
    <text evidence="2">The sequence shown here is derived from an EMBL/GenBank/DDBJ whole genome shotgun (WGS) entry which is preliminary data.</text>
</comment>
<evidence type="ECO:0000313" key="3">
    <source>
        <dbReference type="Proteomes" id="UP000027866"/>
    </source>
</evidence>
<dbReference type="PATRIC" id="fig|39960.10.peg.2093"/>
<evidence type="ECO:0000256" key="1">
    <source>
        <dbReference type="SAM" id="MobiDB-lite"/>
    </source>
</evidence>
<sequence>MDEKPAIEVPETLGEEIGGQGKAYFDDVVIDNILDALLELSAAVWTYHDRVTVLETVLAEKGIEVSGAIEAHVPEPEEIARREKERMALVNRVFGAFLRRPTPRGPAGLAAQPQTGDDT</sequence>
<dbReference type="AlphaFoldDB" id="A0A074MYI8"/>
<dbReference type="OrthoDB" id="7605490at2"/>
<dbReference type="KEGG" id="elq:Ga0102493_113001"/>
<reference evidence="2 3" key="1">
    <citation type="submission" date="2014-04" db="EMBL/GenBank/DDBJ databases">
        <title>A comprehensive comparison of genomes of Erythrobacter spp. Strains.</title>
        <authorList>
            <person name="Zheng Q."/>
        </authorList>
    </citation>
    <scope>NUCLEOTIDE SEQUENCE [LARGE SCALE GENOMIC DNA]</scope>
    <source>
        <strain evidence="2 3">DSM 8509</strain>
    </source>
</reference>
<protein>
    <submittedName>
        <fullName evidence="2">Uncharacterized protein</fullName>
    </submittedName>
</protein>
<dbReference type="RefSeq" id="WP_034900739.1">
    <property type="nucleotide sequence ID" value="NZ_CP017057.1"/>
</dbReference>
<organism evidence="2 3">
    <name type="scientific">Erythrobacter litoralis</name>
    <dbReference type="NCBI Taxonomy" id="39960"/>
    <lineage>
        <taxon>Bacteria</taxon>
        <taxon>Pseudomonadati</taxon>
        <taxon>Pseudomonadota</taxon>
        <taxon>Alphaproteobacteria</taxon>
        <taxon>Sphingomonadales</taxon>
        <taxon>Erythrobacteraceae</taxon>
        <taxon>Erythrobacter/Porphyrobacter group</taxon>
        <taxon>Erythrobacter</taxon>
    </lineage>
</organism>